<dbReference type="AlphaFoldDB" id="A0A1G5V3V7"/>
<dbReference type="Gene3D" id="1.10.30.50">
    <property type="match status" value="1"/>
</dbReference>
<dbReference type="RefSeq" id="WP_091574897.1">
    <property type="nucleotide sequence ID" value="NZ_FMXM01000002.1"/>
</dbReference>
<reference evidence="1 2" key="1">
    <citation type="submission" date="2016-10" db="EMBL/GenBank/DDBJ databases">
        <authorList>
            <person name="de Groot N.N."/>
        </authorList>
    </citation>
    <scope>NUCLEOTIDE SEQUENCE [LARGE SCALE GENOMIC DNA]</scope>
    <source>
        <strain evidence="1 2">CGMCC 1.12097</strain>
    </source>
</reference>
<organism evidence="1 2">
    <name type="scientific">Mesorhizobium qingshengii</name>
    <dbReference type="NCBI Taxonomy" id="1165689"/>
    <lineage>
        <taxon>Bacteria</taxon>
        <taxon>Pseudomonadati</taxon>
        <taxon>Pseudomonadota</taxon>
        <taxon>Alphaproteobacteria</taxon>
        <taxon>Hyphomicrobiales</taxon>
        <taxon>Phyllobacteriaceae</taxon>
        <taxon>Mesorhizobium</taxon>
    </lineage>
</organism>
<evidence type="ECO:0000313" key="2">
    <source>
        <dbReference type="Proteomes" id="UP000198588"/>
    </source>
</evidence>
<evidence type="ECO:0008006" key="3">
    <source>
        <dbReference type="Google" id="ProtNLM"/>
    </source>
</evidence>
<proteinExistence type="predicted"/>
<dbReference type="InterPro" id="IPR003615">
    <property type="entry name" value="HNH_nuc"/>
</dbReference>
<dbReference type="Proteomes" id="UP000198588">
    <property type="component" value="Unassembled WGS sequence"/>
</dbReference>
<evidence type="ECO:0000313" key="1">
    <source>
        <dbReference type="EMBL" id="SDA40308.1"/>
    </source>
</evidence>
<dbReference type="OrthoDB" id="5292295at2"/>
<gene>
    <name evidence="1" type="ORF">SAMN02927914_00225</name>
</gene>
<sequence>MAKLANLKPALSSMPPRLNVAGPADERERSAFRSRTEVSQRWYNSAKWKKLRLGVLLRDRFTCRICGKIEPRTSKLICDHIVPHRGNEELFWSGPFQCLCTSCHSSKKQAEERRDPTPRGVWY</sequence>
<protein>
    <recommendedName>
        <fullName evidence="3">HNH endonuclease</fullName>
    </recommendedName>
</protein>
<accession>A0A1G5V3V7</accession>
<dbReference type="CDD" id="cd00085">
    <property type="entry name" value="HNHc"/>
    <property type="match status" value="1"/>
</dbReference>
<dbReference type="EMBL" id="FMXM01000002">
    <property type="protein sequence ID" value="SDA40308.1"/>
    <property type="molecule type" value="Genomic_DNA"/>
</dbReference>
<dbReference type="STRING" id="1165689.SAMN02927914_00225"/>
<name>A0A1G5V3V7_9HYPH</name>